<proteinExistence type="predicted"/>
<accession>A0AAV9HVW2</accession>
<feature type="compositionally biased region" description="Basic and acidic residues" evidence="1">
    <location>
        <begin position="159"/>
        <end position="190"/>
    </location>
</feature>
<reference evidence="2" key="2">
    <citation type="submission" date="2023-06" db="EMBL/GenBank/DDBJ databases">
        <authorList>
            <consortium name="Lawrence Berkeley National Laboratory"/>
            <person name="Mondo S.J."/>
            <person name="Hensen N."/>
            <person name="Bonometti L."/>
            <person name="Westerberg I."/>
            <person name="Brannstrom I.O."/>
            <person name="Guillou S."/>
            <person name="Cros-Aarteil S."/>
            <person name="Calhoun S."/>
            <person name="Haridas S."/>
            <person name="Kuo A."/>
            <person name="Pangilinan J."/>
            <person name="Riley R."/>
            <person name="Labutti K."/>
            <person name="Andreopoulos B."/>
            <person name="Lipzen A."/>
            <person name="Chen C."/>
            <person name="Yanf M."/>
            <person name="Daum C."/>
            <person name="Ng V."/>
            <person name="Clum A."/>
            <person name="Steindorff A."/>
            <person name="Ohm R."/>
            <person name="Martin F."/>
            <person name="Silar P."/>
            <person name="Natvig D."/>
            <person name="Lalanne C."/>
            <person name="Gautier V."/>
            <person name="Ament-Velasquez S.L."/>
            <person name="Kruys A."/>
            <person name="Hutchinson M.I."/>
            <person name="Powell A.J."/>
            <person name="Barry K."/>
            <person name="Miller A.N."/>
            <person name="Grigoriev I.V."/>
            <person name="Debuchy R."/>
            <person name="Gladieux P."/>
            <person name="Thoren M.H."/>
            <person name="Johannesson H."/>
        </authorList>
    </citation>
    <scope>NUCLEOTIDE SEQUENCE</scope>
    <source>
        <strain evidence="2">PSN324</strain>
    </source>
</reference>
<name>A0AAV9HVW2_9PEZI</name>
<evidence type="ECO:0000313" key="2">
    <source>
        <dbReference type="EMBL" id="KAK4464285.1"/>
    </source>
</evidence>
<dbReference type="EMBL" id="MU864950">
    <property type="protein sequence ID" value="KAK4464285.1"/>
    <property type="molecule type" value="Genomic_DNA"/>
</dbReference>
<feature type="compositionally biased region" description="Basic and acidic residues" evidence="1">
    <location>
        <begin position="96"/>
        <end position="105"/>
    </location>
</feature>
<evidence type="ECO:0000256" key="1">
    <source>
        <dbReference type="SAM" id="MobiDB-lite"/>
    </source>
</evidence>
<gene>
    <name evidence="2" type="ORF">QBC42DRAFT_284670</name>
</gene>
<dbReference type="Proteomes" id="UP001321749">
    <property type="component" value="Unassembled WGS sequence"/>
</dbReference>
<feature type="compositionally biased region" description="Low complexity" evidence="1">
    <location>
        <begin position="114"/>
        <end position="128"/>
    </location>
</feature>
<feature type="compositionally biased region" description="Low complexity" evidence="1">
    <location>
        <begin position="49"/>
        <end position="60"/>
    </location>
</feature>
<reference evidence="2" key="1">
    <citation type="journal article" date="2023" name="Mol. Phylogenet. Evol.">
        <title>Genome-scale phylogeny and comparative genomics of the fungal order Sordariales.</title>
        <authorList>
            <person name="Hensen N."/>
            <person name="Bonometti L."/>
            <person name="Westerberg I."/>
            <person name="Brannstrom I.O."/>
            <person name="Guillou S."/>
            <person name="Cros-Aarteil S."/>
            <person name="Calhoun S."/>
            <person name="Haridas S."/>
            <person name="Kuo A."/>
            <person name="Mondo S."/>
            <person name="Pangilinan J."/>
            <person name="Riley R."/>
            <person name="LaButti K."/>
            <person name="Andreopoulos B."/>
            <person name="Lipzen A."/>
            <person name="Chen C."/>
            <person name="Yan M."/>
            <person name="Daum C."/>
            <person name="Ng V."/>
            <person name="Clum A."/>
            <person name="Steindorff A."/>
            <person name="Ohm R.A."/>
            <person name="Martin F."/>
            <person name="Silar P."/>
            <person name="Natvig D.O."/>
            <person name="Lalanne C."/>
            <person name="Gautier V."/>
            <person name="Ament-Velasquez S.L."/>
            <person name="Kruys A."/>
            <person name="Hutchinson M.I."/>
            <person name="Powell A.J."/>
            <person name="Barry K."/>
            <person name="Miller A.N."/>
            <person name="Grigoriev I.V."/>
            <person name="Debuchy R."/>
            <person name="Gladieux P."/>
            <person name="Hiltunen Thoren M."/>
            <person name="Johannesson H."/>
        </authorList>
    </citation>
    <scope>NUCLEOTIDE SEQUENCE</scope>
    <source>
        <strain evidence="2">PSN324</strain>
    </source>
</reference>
<dbReference type="AlphaFoldDB" id="A0AAV9HVW2"/>
<protein>
    <submittedName>
        <fullName evidence="2">Uncharacterized protein</fullName>
    </submittedName>
</protein>
<feature type="compositionally biased region" description="Basic residues" evidence="1">
    <location>
        <begin position="131"/>
        <end position="147"/>
    </location>
</feature>
<evidence type="ECO:0000313" key="3">
    <source>
        <dbReference type="Proteomes" id="UP001321749"/>
    </source>
</evidence>
<feature type="region of interest" description="Disordered" evidence="1">
    <location>
        <begin position="29"/>
        <end position="200"/>
    </location>
</feature>
<keyword evidence="3" id="KW-1185">Reference proteome</keyword>
<feature type="compositionally biased region" description="Basic and acidic residues" evidence="1">
    <location>
        <begin position="29"/>
        <end position="48"/>
    </location>
</feature>
<comment type="caution">
    <text evidence="2">The sequence shown here is derived from an EMBL/GenBank/DDBJ whole genome shotgun (WGS) entry which is preliminary data.</text>
</comment>
<organism evidence="2 3">
    <name type="scientific">Cladorrhinum samala</name>
    <dbReference type="NCBI Taxonomy" id="585594"/>
    <lineage>
        <taxon>Eukaryota</taxon>
        <taxon>Fungi</taxon>
        <taxon>Dikarya</taxon>
        <taxon>Ascomycota</taxon>
        <taxon>Pezizomycotina</taxon>
        <taxon>Sordariomycetes</taxon>
        <taxon>Sordariomycetidae</taxon>
        <taxon>Sordariales</taxon>
        <taxon>Podosporaceae</taxon>
        <taxon>Cladorrhinum</taxon>
    </lineage>
</organism>
<sequence>MSYDLTSWGQIGISAKEANEALEGFIQESKQRAEAEKQKKREGEEKEQQAANGQQTQQRALSAAALREFEGKGKRNSKSDTNLNSPSGRYWLADEDDKRVEENARRAASPPPCRSAASSSGSCTAAAGKQIKARVTGRRSEHRKSRKLREALAGYWKNAEADRKLQAERDRARRTPRQDRDKRDGADEPGRLLQSGGRWL</sequence>